<keyword evidence="3" id="KW-1185">Reference proteome</keyword>
<dbReference type="EMBL" id="JBHSKD010000018">
    <property type="protein sequence ID" value="MFC5177864.1"/>
    <property type="molecule type" value="Genomic_DNA"/>
</dbReference>
<reference evidence="3" key="1">
    <citation type="journal article" date="2019" name="Int. J. Syst. Evol. Microbiol.">
        <title>The Global Catalogue of Microorganisms (GCM) 10K type strain sequencing project: providing services to taxonomists for standard genome sequencing and annotation.</title>
        <authorList>
            <consortium name="The Broad Institute Genomics Platform"/>
            <consortium name="The Broad Institute Genome Sequencing Center for Infectious Disease"/>
            <person name="Wu L."/>
            <person name="Ma J."/>
        </authorList>
    </citation>
    <scope>NUCLEOTIDE SEQUENCE [LARGE SCALE GENOMIC DNA]</scope>
    <source>
        <strain evidence="3">DFY41</strain>
    </source>
</reference>
<feature type="region of interest" description="Disordered" evidence="1">
    <location>
        <begin position="577"/>
        <end position="597"/>
    </location>
</feature>
<protein>
    <recommendedName>
        <fullName evidence="4">ATP-binding protein</fullName>
    </recommendedName>
</protein>
<evidence type="ECO:0000313" key="2">
    <source>
        <dbReference type="EMBL" id="MFC5177864.1"/>
    </source>
</evidence>
<evidence type="ECO:0000313" key="3">
    <source>
        <dbReference type="Proteomes" id="UP001596087"/>
    </source>
</evidence>
<proteinExistence type="predicted"/>
<accession>A0ABW0BKJ5</accession>
<dbReference type="RefSeq" id="WP_378591269.1">
    <property type="nucleotide sequence ID" value="NZ_JBHSKD010000018.1"/>
</dbReference>
<evidence type="ECO:0008006" key="4">
    <source>
        <dbReference type="Google" id="ProtNLM"/>
    </source>
</evidence>
<organism evidence="2 3">
    <name type="scientific">Nocardioides taihuensis</name>
    <dbReference type="NCBI Taxonomy" id="1835606"/>
    <lineage>
        <taxon>Bacteria</taxon>
        <taxon>Bacillati</taxon>
        <taxon>Actinomycetota</taxon>
        <taxon>Actinomycetes</taxon>
        <taxon>Propionibacteriales</taxon>
        <taxon>Nocardioidaceae</taxon>
        <taxon>Nocardioides</taxon>
    </lineage>
</organism>
<comment type="caution">
    <text evidence="2">The sequence shown here is derived from an EMBL/GenBank/DDBJ whole genome shotgun (WGS) entry which is preliminary data.</text>
</comment>
<gene>
    <name evidence="2" type="ORF">ACFPGP_14370</name>
</gene>
<dbReference type="Proteomes" id="UP001596087">
    <property type="component" value="Unassembled WGS sequence"/>
</dbReference>
<name>A0ABW0BKJ5_9ACTN</name>
<sequence>MSEEDLHEALKPVQQYLRSSDINVNTVLAAHMRALGLVPNGDAWQLARSALRAGASFADAALAGAGDGAVVPVPNGEAPGRPKKRRPLTAATELTRARTVAGPMDWYPQRFDPGAIQGDGAKKLLGTPHVSMEEMLVRETAQNSWDARTGERPVEFVLNVRELSQDAIDCLATDVFTGEAPGTDLRRALDEDDLWAIEISDRGTVGLGGPVRNDLTIPEGSVTHFIDLIFNIGATKNDPTSGGTYGFGKSIAYMVSELGAVLVWSRCRTDAGVEDRLIASAIGEVFDMGGGRYTGRHWWGRVVDQRPEPLIGERARELAERVFSKKFVGGELGTSLLILEPRLGLPGPTDDADVLVDSVLWNLWPKLLPDTDGTRAMEIGVQSNGVEVPIPNPADHPILAGYVACLQAVRAEQEGREPPQALFKTEVVEIKRYNEVLGHLGLIKFPASSLGSSDGDDQRSPSRSVALMRHGAELVVRHMERQALSESGFQWAGVFKPVAALDGTFAASEPPAHDDWSPTSLTNKVQRSQVRLALERIRKEADAFVAPSTDTPVRGESLSTAAVGDMLSSFMGGVIGSAPSTRRGSGGGGARSSRPSVAVEPVEWAAADRPGWTRTTLRVSVAGGDPTGTAVALKVRVGTDGRTEKGPQPDYIRELGWNGSEATESSTMIKPGMPQTYVFESRDDIAIDVTSVVANGAGA</sequence>
<evidence type="ECO:0000256" key="1">
    <source>
        <dbReference type="SAM" id="MobiDB-lite"/>
    </source>
</evidence>